<keyword evidence="15" id="KW-1185">Reference proteome</keyword>
<dbReference type="CDD" id="cd00483">
    <property type="entry name" value="HPPK"/>
    <property type="match status" value="1"/>
</dbReference>
<comment type="caution">
    <text evidence="14">The sequence shown here is derived from an EMBL/GenBank/DDBJ whole genome shotgun (WGS) entry which is preliminary data.</text>
</comment>
<gene>
    <name evidence="14" type="primary">folK</name>
    <name evidence="14" type="ORF">CR164_02970</name>
</gene>
<comment type="pathway">
    <text evidence="1">Cofactor biosynthesis; tetrahydrofolate biosynthesis; 2-amino-4-hydroxy-6-hydroxymethyl-7,8-dihydropteridine diphosphate from 7,8-dihydroneopterin triphosphate: step 4/4.</text>
</comment>
<evidence type="ECO:0000256" key="3">
    <source>
        <dbReference type="ARBA" id="ARBA00013253"/>
    </source>
</evidence>
<keyword evidence="8" id="KW-0067">ATP-binding</keyword>
<keyword evidence="7 14" id="KW-0418">Kinase</keyword>
<evidence type="ECO:0000256" key="10">
    <source>
        <dbReference type="ARBA" id="ARBA00029409"/>
    </source>
</evidence>
<evidence type="ECO:0000256" key="9">
    <source>
        <dbReference type="ARBA" id="ARBA00022909"/>
    </source>
</evidence>
<dbReference type="PANTHER" id="PTHR43071:SF1">
    <property type="entry name" value="2-AMINO-4-HYDROXY-6-HYDROXYMETHYLDIHYDROPTERIDINE PYROPHOSPHOKINASE"/>
    <property type="match status" value="1"/>
</dbReference>
<dbReference type="RefSeq" id="WP_110022436.1">
    <property type="nucleotide sequence ID" value="NZ_PDNZ01000002.1"/>
</dbReference>
<evidence type="ECO:0000256" key="2">
    <source>
        <dbReference type="ARBA" id="ARBA00005810"/>
    </source>
</evidence>
<evidence type="ECO:0000259" key="13">
    <source>
        <dbReference type="PROSITE" id="PS00794"/>
    </source>
</evidence>
<keyword evidence="5" id="KW-0808">Transferase</keyword>
<protein>
    <recommendedName>
        <fullName evidence="4">2-amino-4-hydroxy-6-hydroxymethyldihydropteridine pyrophosphokinase</fullName>
        <ecNumber evidence="3">2.7.6.3</ecNumber>
    </recommendedName>
    <alternativeName>
        <fullName evidence="11">6-hydroxymethyl-7,8-dihydropterin pyrophosphokinase</fullName>
    </alternativeName>
    <alternativeName>
        <fullName evidence="12">7,8-dihydro-6-hydroxymethylpterin-pyrophosphokinase</fullName>
    </alternativeName>
</protein>
<dbReference type="Gene3D" id="3.30.70.560">
    <property type="entry name" value="7,8-Dihydro-6-hydroxymethylpterin-pyrophosphokinase HPPK"/>
    <property type="match status" value="1"/>
</dbReference>
<dbReference type="GO" id="GO:0046654">
    <property type="term" value="P:tetrahydrofolate biosynthetic process"/>
    <property type="evidence" value="ECO:0007669"/>
    <property type="project" value="UniProtKB-UniPathway"/>
</dbReference>
<reference evidence="15" key="1">
    <citation type="submission" date="2017-10" db="EMBL/GenBank/DDBJ databases">
        <authorList>
            <person name="Gaisin V.A."/>
            <person name="Rysina M.S."/>
            <person name="Grouzdev D.S."/>
        </authorList>
    </citation>
    <scope>NUCLEOTIDE SEQUENCE [LARGE SCALE GENOMIC DNA]</scope>
    <source>
        <strain evidence="15">V1</strain>
    </source>
</reference>
<comment type="function">
    <text evidence="10">Catalyzes the transfer of pyrophosphate from adenosine triphosphate (ATP) to 6-hydroxymethyl-7,8-dihydropterin, an enzymatic step in folate biosynthesis pathway.</text>
</comment>
<evidence type="ECO:0000256" key="7">
    <source>
        <dbReference type="ARBA" id="ARBA00022777"/>
    </source>
</evidence>
<dbReference type="OrthoDB" id="9808041at2"/>
<comment type="similarity">
    <text evidence="2">Belongs to the HPPK family.</text>
</comment>
<evidence type="ECO:0000313" key="14">
    <source>
        <dbReference type="EMBL" id="PWW82720.1"/>
    </source>
</evidence>
<dbReference type="GO" id="GO:0046656">
    <property type="term" value="P:folic acid biosynthetic process"/>
    <property type="evidence" value="ECO:0007669"/>
    <property type="project" value="UniProtKB-KW"/>
</dbReference>
<dbReference type="GO" id="GO:0003848">
    <property type="term" value="F:2-amino-4-hydroxy-6-hydroxymethyldihydropteridine diphosphokinase activity"/>
    <property type="evidence" value="ECO:0007669"/>
    <property type="project" value="UniProtKB-EC"/>
</dbReference>
<dbReference type="AlphaFoldDB" id="A0A317T8P9"/>
<dbReference type="Proteomes" id="UP000246278">
    <property type="component" value="Unassembled WGS sequence"/>
</dbReference>
<dbReference type="UniPathway" id="UPA00077">
    <property type="reaction ID" value="UER00155"/>
</dbReference>
<dbReference type="PANTHER" id="PTHR43071">
    <property type="entry name" value="2-AMINO-4-HYDROXY-6-HYDROXYMETHYLDIHYDROPTERIDINE PYROPHOSPHOKINASE"/>
    <property type="match status" value="1"/>
</dbReference>
<dbReference type="GO" id="GO:0005524">
    <property type="term" value="F:ATP binding"/>
    <property type="evidence" value="ECO:0007669"/>
    <property type="project" value="UniProtKB-KW"/>
</dbReference>
<sequence length="178" mass="20254">MEQIQEKHTAFIGVGSNIGDRAANLQRALDMLEELPQTSIGKISRIYHSEPFGSIEQEWFYNAVFQLLTTLSPHALLFFCKKIESHMGRPAEHLKWGPRIIDLDILLYDDAAYDRETLTIPHPEISNRKFVLLPLLDIDNPLHPVFGKTMAELLEACPDNSTIEPCGHMLQKHHGSTR</sequence>
<dbReference type="Pfam" id="PF01288">
    <property type="entry name" value="HPPK"/>
    <property type="match status" value="1"/>
</dbReference>
<dbReference type="InterPro" id="IPR000550">
    <property type="entry name" value="Hppk"/>
</dbReference>
<evidence type="ECO:0000256" key="12">
    <source>
        <dbReference type="ARBA" id="ARBA00033413"/>
    </source>
</evidence>
<dbReference type="SUPFAM" id="SSF55083">
    <property type="entry name" value="6-hydroxymethyl-7,8-dihydropterin pyrophosphokinase, HPPK"/>
    <property type="match status" value="1"/>
</dbReference>
<dbReference type="InterPro" id="IPR035907">
    <property type="entry name" value="Hppk_sf"/>
</dbReference>
<evidence type="ECO:0000313" key="15">
    <source>
        <dbReference type="Proteomes" id="UP000246278"/>
    </source>
</evidence>
<evidence type="ECO:0000256" key="6">
    <source>
        <dbReference type="ARBA" id="ARBA00022741"/>
    </source>
</evidence>
<evidence type="ECO:0000256" key="5">
    <source>
        <dbReference type="ARBA" id="ARBA00022679"/>
    </source>
</evidence>
<dbReference type="EMBL" id="PDNZ01000002">
    <property type="protein sequence ID" value="PWW82720.1"/>
    <property type="molecule type" value="Genomic_DNA"/>
</dbReference>
<evidence type="ECO:0000256" key="11">
    <source>
        <dbReference type="ARBA" id="ARBA00029766"/>
    </source>
</evidence>
<evidence type="ECO:0000256" key="1">
    <source>
        <dbReference type="ARBA" id="ARBA00005051"/>
    </source>
</evidence>
<name>A0A317T8P9_9CHLB</name>
<dbReference type="NCBIfam" id="TIGR01498">
    <property type="entry name" value="folK"/>
    <property type="match status" value="1"/>
</dbReference>
<dbReference type="GO" id="GO:0016301">
    <property type="term" value="F:kinase activity"/>
    <property type="evidence" value="ECO:0007669"/>
    <property type="project" value="UniProtKB-KW"/>
</dbReference>
<dbReference type="PROSITE" id="PS00794">
    <property type="entry name" value="HPPK"/>
    <property type="match status" value="1"/>
</dbReference>
<keyword evidence="9" id="KW-0289">Folate biosynthesis</keyword>
<proteinExistence type="inferred from homology"/>
<keyword evidence="6" id="KW-0547">Nucleotide-binding</keyword>
<evidence type="ECO:0000256" key="8">
    <source>
        <dbReference type="ARBA" id="ARBA00022840"/>
    </source>
</evidence>
<feature type="domain" description="7,8-dihydro-6-hydroxymethylpterin-pyrophosphokinase" evidence="13">
    <location>
        <begin position="95"/>
        <end position="106"/>
    </location>
</feature>
<accession>A0A317T8P9</accession>
<dbReference type="EC" id="2.7.6.3" evidence="3"/>
<evidence type="ECO:0000256" key="4">
    <source>
        <dbReference type="ARBA" id="ARBA00016218"/>
    </source>
</evidence>
<organism evidence="14 15">
    <name type="scientific">Prosthecochloris marina</name>
    <dbReference type="NCBI Taxonomy" id="2017681"/>
    <lineage>
        <taxon>Bacteria</taxon>
        <taxon>Pseudomonadati</taxon>
        <taxon>Chlorobiota</taxon>
        <taxon>Chlorobiia</taxon>
        <taxon>Chlorobiales</taxon>
        <taxon>Chlorobiaceae</taxon>
        <taxon>Prosthecochloris</taxon>
    </lineage>
</organism>